<feature type="non-terminal residue" evidence="1">
    <location>
        <position position="1"/>
    </location>
</feature>
<dbReference type="AlphaFoldDB" id="Q1RQC0"/>
<reference evidence="1" key="1">
    <citation type="submission" date="2005-04" db="EMBL/GenBank/DDBJ databases">
        <title>The 3' untranslated region of mRNAs from the ciliate Nyctotherus ovalis.</title>
        <authorList>
            <person name="Destables E."/>
            <person name="Thomas N.A."/>
            <person name="Boxma B."/>
            <person name="van Alen T.A."/>
            <person name="van der Staay G.W."/>
            <person name="Hackstein J.H."/>
            <person name="McEwan N.R."/>
        </authorList>
    </citation>
    <scope>NUCLEOTIDE SEQUENCE</scope>
</reference>
<proteinExistence type="evidence at transcript level"/>
<organism evidence="1">
    <name type="scientific">Nyctotherus ovalis</name>
    <name type="common">Ciliate protozoan</name>
    <dbReference type="NCBI Taxonomy" id="70075"/>
    <lineage>
        <taxon>Eukaryota</taxon>
        <taxon>Sar</taxon>
        <taxon>Alveolata</taxon>
        <taxon>Ciliophora</taxon>
        <taxon>Intramacronucleata</taxon>
        <taxon>Armophorea</taxon>
        <taxon>Clevelandellida</taxon>
        <taxon>Nyctotheridae</taxon>
        <taxon>Nyctotherus</taxon>
    </lineage>
</organism>
<dbReference type="EMBL" id="AJ965651">
    <property type="protein sequence ID" value="CAI84509.1"/>
    <property type="molecule type" value="mRNA"/>
</dbReference>
<name>Q1RQC0_NYCOV</name>
<accession>Q1RQC0</accession>
<evidence type="ECO:0000313" key="1">
    <source>
        <dbReference type="EMBL" id="CAI84509.1"/>
    </source>
</evidence>
<sequence>SNEIHFHSPFGSSLMCHDGKASQEFDKFDDDFDGDERGDDFVGGVISEKIALQEELTQYFHKKMCYCLEARGGLCWKLKCCDIYQYVPYKVFIKLCKFGECKYVEEPSREREIVIPEKHAGVSA</sequence>
<protein>
    <submittedName>
        <fullName evidence="1">Hypothetical</fullName>
    </submittedName>
</protein>